<gene>
    <name evidence="1" type="ORF">ACFQPC_09230</name>
</gene>
<sequence>MNKMPMRRICETAEIQPATLYGKIRQIHAKSVAFSANYEKMFDKNLRVSRLYLAVDRQEYIFNWGTELDRRNTILLAIGSADNSTGYVFGMHLDYDPELDAETVERDAILRGDYDQFHHNRHYARVWLQREHLEEFRVYDREKSRKGTLAQRIADGYNDSESGNQAPIASANYRLPPQGIQIHAEYTMAAHFYYLNALTKNVDKIRFFLDQDTGMRTSCLGAFSDRIKDRSVDAFLVRIGKAYTTSKKMLLKAKSGTAFTKARNECPSLNKTEIERLLMRNSIEQMQFIGESRDRWLMHPFPDMSEPEKAVCYLTDFEDYDLDHLASLYRKASLHSIDRFFMQLRRRISILERPFVSSSSNRTWYGYAAYNPAVAIQLMETFRVVYNFVLIGKDGLTPAMRLGIVDRPMTLGDLLGEA</sequence>
<proteinExistence type="predicted"/>
<keyword evidence="2" id="KW-1185">Reference proteome</keyword>
<evidence type="ECO:0000313" key="2">
    <source>
        <dbReference type="Proteomes" id="UP001596542"/>
    </source>
</evidence>
<evidence type="ECO:0000313" key="1">
    <source>
        <dbReference type="EMBL" id="MFC7288214.1"/>
    </source>
</evidence>
<dbReference type="RefSeq" id="WP_382271573.1">
    <property type="nucleotide sequence ID" value="NZ_JBHTBU010000001.1"/>
</dbReference>
<dbReference type="EMBL" id="JBHTBU010000001">
    <property type="protein sequence ID" value="MFC7288214.1"/>
    <property type="molecule type" value="Genomic_DNA"/>
</dbReference>
<organism evidence="1 2">
    <name type="scientific">Herminiimonas glaciei</name>
    <dbReference type="NCBI Taxonomy" id="523788"/>
    <lineage>
        <taxon>Bacteria</taxon>
        <taxon>Pseudomonadati</taxon>
        <taxon>Pseudomonadota</taxon>
        <taxon>Betaproteobacteria</taxon>
        <taxon>Burkholderiales</taxon>
        <taxon>Oxalobacteraceae</taxon>
        <taxon>Herminiimonas</taxon>
    </lineage>
</organism>
<reference evidence="2" key="1">
    <citation type="journal article" date="2019" name="Int. J. Syst. Evol. Microbiol.">
        <title>The Global Catalogue of Microorganisms (GCM) 10K type strain sequencing project: providing services to taxonomists for standard genome sequencing and annotation.</title>
        <authorList>
            <consortium name="The Broad Institute Genomics Platform"/>
            <consortium name="The Broad Institute Genome Sequencing Center for Infectious Disease"/>
            <person name="Wu L."/>
            <person name="Ma J."/>
        </authorList>
    </citation>
    <scope>NUCLEOTIDE SEQUENCE [LARGE SCALE GENOMIC DNA]</scope>
    <source>
        <strain evidence="2">KACC 12508</strain>
    </source>
</reference>
<comment type="caution">
    <text evidence="1">The sequence shown here is derived from an EMBL/GenBank/DDBJ whole genome shotgun (WGS) entry which is preliminary data.</text>
</comment>
<name>A0ABW2IB59_9BURK</name>
<dbReference type="Proteomes" id="UP001596542">
    <property type="component" value="Unassembled WGS sequence"/>
</dbReference>
<accession>A0ABW2IB59</accession>
<protein>
    <submittedName>
        <fullName evidence="1">Uncharacterized protein</fullName>
    </submittedName>
</protein>